<evidence type="ECO:0000256" key="1">
    <source>
        <dbReference type="ARBA" id="ARBA00010617"/>
    </source>
</evidence>
<reference evidence="4 5" key="1">
    <citation type="submission" date="2020-02" db="EMBL/GenBank/DDBJ databases">
        <authorList>
            <person name="Zheng R.K."/>
            <person name="Sun C.M."/>
        </authorList>
    </citation>
    <scope>NUCLEOTIDE SEQUENCE [LARGE SCALE GENOMIC DNA]</scope>
    <source>
        <strain evidence="5">zrk23</strain>
    </source>
</reference>
<dbReference type="Gene3D" id="1.10.630.10">
    <property type="entry name" value="Cytochrome P450"/>
    <property type="match status" value="1"/>
</dbReference>
<keyword evidence="2" id="KW-0408">Iron</keyword>
<dbReference type="CDD" id="cd00302">
    <property type="entry name" value="cytochrome_P450"/>
    <property type="match status" value="1"/>
</dbReference>
<keyword evidence="5" id="KW-1185">Reference proteome</keyword>
<dbReference type="GO" id="GO:0020037">
    <property type="term" value="F:heme binding"/>
    <property type="evidence" value="ECO:0007669"/>
    <property type="project" value="InterPro"/>
</dbReference>
<sequence>MSTAPETQACPIAANRDDRKSAPLADRFARPDAGAQRIGNLAFARDILRSPVARQAGAGAEFVDTGNPEHAPVFYLDGAPHRKKRAAIARFFTPKAVTTRHRAVMERTTEALIGELRANGRAQLDEISFRLAVAVAAEIVGLADGDLKKLSRRIEASLSAATANRKRGLAGAIAGIGTASKTAVFYWTEVRPAIRARRKERRDDVISHLIDEGYSDRAILIECMTYGAAGMVTTREFIVMVAWHLFERPDLVERYLASDDDGQIAILQEILRLEPVAAMVHRRATEAIETPNGELEAGALVALDIRASNTDAASVGACPFAIDPDRAERVKGNGNFLSFGDGGHTCPGWQVALHETRIFIDALMRVPGLKLERAPDMTWNSALMSYELRNAIVVC</sequence>
<comment type="similarity">
    <text evidence="1 2">Belongs to the cytochrome P450 family.</text>
</comment>
<evidence type="ECO:0000313" key="5">
    <source>
        <dbReference type="Proteomes" id="UP000501568"/>
    </source>
</evidence>
<name>A0A6G6Y4K0_9SPHN</name>
<dbReference type="RefSeq" id="WP_165326648.1">
    <property type="nucleotide sequence ID" value="NZ_CP049109.1"/>
</dbReference>
<gene>
    <name evidence="4" type="ORF">G5C33_07480</name>
</gene>
<dbReference type="KEGG" id="spzr:G5C33_07480"/>
<keyword evidence="2" id="KW-0349">Heme</keyword>
<dbReference type="GO" id="GO:0005506">
    <property type="term" value="F:iron ion binding"/>
    <property type="evidence" value="ECO:0007669"/>
    <property type="project" value="InterPro"/>
</dbReference>
<organism evidence="4 5">
    <name type="scientific">Stakelama tenebrarum</name>
    <dbReference type="NCBI Taxonomy" id="2711215"/>
    <lineage>
        <taxon>Bacteria</taxon>
        <taxon>Pseudomonadati</taxon>
        <taxon>Pseudomonadota</taxon>
        <taxon>Alphaproteobacteria</taxon>
        <taxon>Sphingomonadales</taxon>
        <taxon>Sphingomonadaceae</taxon>
        <taxon>Stakelama</taxon>
    </lineage>
</organism>
<dbReference type="Pfam" id="PF00067">
    <property type="entry name" value="p450"/>
    <property type="match status" value="1"/>
</dbReference>
<dbReference type="InterPro" id="IPR017972">
    <property type="entry name" value="Cyt_P450_CS"/>
</dbReference>
<feature type="region of interest" description="Disordered" evidence="3">
    <location>
        <begin position="1"/>
        <end position="21"/>
    </location>
</feature>
<proteinExistence type="inferred from homology"/>
<dbReference type="EMBL" id="CP049109">
    <property type="protein sequence ID" value="QIG79648.1"/>
    <property type="molecule type" value="Genomic_DNA"/>
</dbReference>
<accession>A0A6G6Y4K0</accession>
<dbReference type="InterPro" id="IPR001128">
    <property type="entry name" value="Cyt_P450"/>
</dbReference>
<dbReference type="InterPro" id="IPR036396">
    <property type="entry name" value="Cyt_P450_sf"/>
</dbReference>
<dbReference type="GO" id="GO:0016705">
    <property type="term" value="F:oxidoreductase activity, acting on paired donors, with incorporation or reduction of molecular oxygen"/>
    <property type="evidence" value="ECO:0007669"/>
    <property type="project" value="InterPro"/>
</dbReference>
<dbReference type="Proteomes" id="UP000501568">
    <property type="component" value="Chromosome"/>
</dbReference>
<dbReference type="PANTHER" id="PTHR46696">
    <property type="entry name" value="P450, PUTATIVE (EUROFUNG)-RELATED"/>
    <property type="match status" value="1"/>
</dbReference>
<dbReference type="PROSITE" id="PS00086">
    <property type="entry name" value="CYTOCHROME_P450"/>
    <property type="match status" value="1"/>
</dbReference>
<evidence type="ECO:0000256" key="3">
    <source>
        <dbReference type="SAM" id="MobiDB-lite"/>
    </source>
</evidence>
<evidence type="ECO:0000313" key="4">
    <source>
        <dbReference type="EMBL" id="QIG79648.1"/>
    </source>
</evidence>
<evidence type="ECO:0000256" key="2">
    <source>
        <dbReference type="RuleBase" id="RU000461"/>
    </source>
</evidence>
<protein>
    <submittedName>
        <fullName evidence="4">Cytochrome P450</fullName>
    </submittedName>
</protein>
<dbReference type="GO" id="GO:0004497">
    <property type="term" value="F:monooxygenase activity"/>
    <property type="evidence" value="ECO:0007669"/>
    <property type="project" value="UniProtKB-KW"/>
</dbReference>
<keyword evidence="2" id="KW-0503">Monooxygenase</keyword>
<keyword evidence="2" id="KW-0479">Metal-binding</keyword>
<dbReference type="AlphaFoldDB" id="A0A6G6Y4K0"/>
<dbReference type="PANTHER" id="PTHR46696:SF1">
    <property type="entry name" value="CYTOCHROME P450 YJIB-RELATED"/>
    <property type="match status" value="1"/>
</dbReference>
<dbReference type="PRINTS" id="PR00359">
    <property type="entry name" value="BP450"/>
</dbReference>
<dbReference type="InterPro" id="IPR002397">
    <property type="entry name" value="Cyt_P450_B"/>
</dbReference>
<keyword evidence="2" id="KW-0560">Oxidoreductase</keyword>
<dbReference type="SUPFAM" id="SSF48264">
    <property type="entry name" value="Cytochrome P450"/>
    <property type="match status" value="1"/>
</dbReference>